<organism evidence="1 2">
    <name type="scientific">Rhodotorula toruloides</name>
    <name type="common">Yeast</name>
    <name type="synonym">Rhodosporidium toruloides</name>
    <dbReference type="NCBI Taxonomy" id="5286"/>
    <lineage>
        <taxon>Eukaryota</taxon>
        <taxon>Fungi</taxon>
        <taxon>Dikarya</taxon>
        <taxon>Basidiomycota</taxon>
        <taxon>Pucciniomycotina</taxon>
        <taxon>Microbotryomycetes</taxon>
        <taxon>Sporidiobolales</taxon>
        <taxon>Sporidiobolaceae</taxon>
        <taxon>Rhodotorula</taxon>
    </lineage>
</organism>
<sequence>MYNPAALSLNSYSATFVSHPPSLYRGGQLSDDLSANDLSRPLDPSTFARLPFELVKIIYELALWGSLALRNAGPVCTALEPVFERVRRGWLDQCGPRHTDFCSECSYAETLHVTGQVVEHEMARHRSFSELALHSNDIHPFIAMAICCAGFNEPSVGVEALDARSDLGWHLGTYPFAEPALEAPSTGPSSESPFVPFSTLWTPPSCPLLASITRLGLQVGNQASFEVVGEPEAQVFGAFMQLMRMVPDLRSLRLDHVVHPSVTIALLQALPQPQKLRDLRIHHVLVNEDGRATYPLPHLVRQTANSLICCIGDILRLVPKLRQLQVDSQNTDWISDGTVRALQGRQPLDHLEIGVVEYSNQYFPGEEATRFLKLVEALGPDRMPRRIKFNVLDEKDNCKVGARAVDLPTVAAGKPFLQSLDDWIAPRWLRRGYGKCGECWWRDVVTVEELLTFKRIKDVVEKAGASFECYLADEQSMMAATTFLQTLWQERRDVAYQAGRSGCVGTVKTEECEGMDACQQSG</sequence>
<comment type="caution">
    <text evidence="1">The sequence shown here is derived from an EMBL/GenBank/DDBJ whole genome shotgun (WGS) entry which is preliminary data.</text>
</comment>
<accession>A0A511K850</accession>
<dbReference type="EMBL" id="BJWK01000001">
    <property type="protein sequence ID" value="GEM06512.1"/>
    <property type="molecule type" value="Genomic_DNA"/>
</dbReference>
<evidence type="ECO:0000313" key="2">
    <source>
        <dbReference type="Proteomes" id="UP000321518"/>
    </source>
</evidence>
<evidence type="ECO:0000313" key="1">
    <source>
        <dbReference type="EMBL" id="GEM06512.1"/>
    </source>
</evidence>
<reference evidence="1 2" key="1">
    <citation type="submission" date="2019-07" db="EMBL/GenBank/DDBJ databases">
        <title>Rhodotorula toruloides NBRC10032 genome sequencing.</title>
        <authorList>
            <person name="Shida Y."/>
            <person name="Takaku H."/>
            <person name="Ogasawara W."/>
            <person name="Mori K."/>
        </authorList>
    </citation>
    <scope>NUCLEOTIDE SEQUENCE [LARGE SCALE GENOMIC DNA]</scope>
    <source>
        <strain evidence="1 2">NBRC10032</strain>
    </source>
</reference>
<gene>
    <name evidence="1" type="ORF">Rt10032_c01g0529</name>
</gene>
<name>A0A511K850_RHOTO</name>
<dbReference type="Proteomes" id="UP000321518">
    <property type="component" value="Unassembled WGS sequence"/>
</dbReference>
<dbReference type="AlphaFoldDB" id="A0A511K850"/>
<proteinExistence type="predicted"/>
<protein>
    <submittedName>
        <fullName evidence="1">Uncharacterized protein</fullName>
    </submittedName>
</protein>
<dbReference type="OrthoDB" id="10406525at2759"/>